<dbReference type="CDD" id="cd08566">
    <property type="entry name" value="GDPD_AtGDE_like"/>
    <property type="match status" value="1"/>
</dbReference>
<dbReference type="InterPro" id="IPR017946">
    <property type="entry name" value="PLC-like_Pdiesterase_TIM-brl"/>
</dbReference>
<dbReference type="PROSITE" id="PS51704">
    <property type="entry name" value="GP_PDE"/>
    <property type="match status" value="1"/>
</dbReference>
<dbReference type="Proteomes" id="UP000818603">
    <property type="component" value="Unassembled WGS sequence"/>
</dbReference>
<keyword evidence="3" id="KW-1185">Reference proteome</keyword>
<comment type="caution">
    <text evidence="2">The sequence shown here is derived from an EMBL/GenBank/DDBJ whole genome shotgun (WGS) entry which is preliminary data.</text>
</comment>
<dbReference type="PANTHER" id="PTHR46320">
    <property type="entry name" value="GLYCEROPHOSPHODIESTER PHOSPHODIESTERASE 1"/>
    <property type="match status" value="1"/>
</dbReference>
<proteinExistence type="predicted"/>
<dbReference type="SUPFAM" id="SSF51695">
    <property type="entry name" value="PLC-like phosphodiesterases"/>
    <property type="match status" value="1"/>
</dbReference>
<reference evidence="2 3" key="1">
    <citation type="submission" date="2020-02" db="EMBL/GenBank/DDBJ databases">
        <title>Genome sequence of Parvularcula flava strain NH6-79.</title>
        <authorList>
            <person name="Abdul Karim M.H."/>
            <person name="Lam M.Q."/>
            <person name="Chen S.J."/>
            <person name="Yahya A."/>
            <person name="Shahir S."/>
            <person name="Shamsir M.S."/>
            <person name="Chong C.S."/>
        </authorList>
    </citation>
    <scope>NUCLEOTIDE SEQUENCE [LARGE SCALE GENOMIC DNA]</scope>
    <source>
        <strain evidence="2 3">NH6-79</strain>
    </source>
</reference>
<dbReference type="Gene3D" id="3.20.20.190">
    <property type="entry name" value="Phosphatidylinositol (PI) phosphodiesterase"/>
    <property type="match status" value="1"/>
</dbReference>
<dbReference type="PROSITE" id="PS51257">
    <property type="entry name" value="PROKAR_LIPOPROTEIN"/>
    <property type="match status" value="1"/>
</dbReference>
<dbReference type="PANTHER" id="PTHR46320:SF1">
    <property type="entry name" value="GLYCEROPHOSPHODIESTER PHOSPHODIESTERASE 1"/>
    <property type="match status" value="1"/>
</dbReference>
<evidence type="ECO:0000313" key="2">
    <source>
        <dbReference type="EMBL" id="NHK28115.1"/>
    </source>
</evidence>
<name>A0ABX0HJ61_9PROT</name>
<evidence type="ECO:0000313" key="3">
    <source>
        <dbReference type="Proteomes" id="UP000818603"/>
    </source>
</evidence>
<feature type="domain" description="GP-PDE" evidence="1">
    <location>
        <begin position="52"/>
        <end position="311"/>
    </location>
</feature>
<dbReference type="InterPro" id="IPR030395">
    <property type="entry name" value="GP_PDE_dom"/>
</dbReference>
<dbReference type="RefSeq" id="WP_155139846.1">
    <property type="nucleotide sequence ID" value="NZ_BMGZ01000002.1"/>
</dbReference>
<sequence>MFFLKNDTAAIIATALLVVGCAETESSLDTVFSGSTIVPNGDLNGFFDCLEDEGVTLVAAHRGGLVENSIAGMSQVLAEVPALMEVDVNVSADGVLFLMHDDTLDRTTTGTGTVTDRNWNYISTQNVEGPDGTLYDSPPALTDALAWADGKTILELDIKRAVDYEDLVAEVRQAGATDRIIYIAYTNGQAEKLHRLHPEAMISATLDDQGDLDLIDVPADRLLGWTGNTAPSRPVFDELNAADVEVIFGTLGGRDSIDNRLAASGAFDYYADLARDGVDLIATDAPVIAYEAMKKAGLKTASPACGVTEVE</sequence>
<dbReference type="Pfam" id="PF03009">
    <property type="entry name" value="GDPD"/>
    <property type="match status" value="1"/>
</dbReference>
<dbReference type="EMBL" id="VCJR02000002">
    <property type="protein sequence ID" value="NHK28115.1"/>
    <property type="molecule type" value="Genomic_DNA"/>
</dbReference>
<protein>
    <submittedName>
        <fullName evidence="2">Glycerophosphodiester phosphodiesterase family protein</fullName>
    </submittedName>
</protein>
<accession>A0ABX0HJ61</accession>
<organism evidence="2 3">
    <name type="scientific">Aquisalinus luteolus</name>
    <dbReference type="NCBI Taxonomy" id="1566827"/>
    <lineage>
        <taxon>Bacteria</taxon>
        <taxon>Pseudomonadati</taxon>
        <taxon>Pseudomonadota</taxon>
        <taxon>Alphaproteobacteria</taxon>
        <taxon>Parvularculales</taxon>
        <taxon>Parvularculaceae</taxon>
        <taxon>Aquisalinus</taxon>
    </lineage>
</organism>
<evidence type="ECO:0000259" key="1">
    <source>
        <dbReference type="PROSITE" id="PS51704"/>
    </source>
</evidence>
<gene>
    <name evidence="2" type="ORF">FF098_009390</name>
</gene>